<protein>
    <submittedName>
        <fullName evidence="1">Uncharacterized protein</fullName>
    </submittedName>
</protein>
<accession>A0A9D4DR95</accession>
<name>A0A9D4DR95_DREPO</name>
<gene>
    <name evidence="1" type="ORF">DPMN_186975</name>
</gene>
<reference evidence="1" key="2">
    <citation type="submission" date="2020-11" db="EMBL/GenBank/DDBJ databases">
        <authorList>
            <person name="McCartney M.A."/>
            <person name="Auch B."/>
            <person name="Kono T."/>
            <person name="Mallez S."/>
            <person name="Becker A."/>
            <person name="Gohl D.M."/>
            <person name="Silverstein K.A.T."/>
            <person name="Koren S."/>
            <person name="Bechman K.B."/>
            <person name="Herman A."/>
            <person name="Abrahante J.E."/>
            <person name="Garbe J."/>
        </authorList>
    </citation>
    <scope>NUCLEOTIDE SEQUENCE</scope>
    <source>
        <strain evidence="1">Duluth1</strain>
        <tissue evidence="1">Whole animal</tissue>
    </source>
</reference>
<keyword evidence="2" id="KW-1185">Reference proteome</keyword>
<sequence length="60" mass="6477">MIKKLAVSGRLPSVPSEVRVHGDFRCCSDVVLPYSPRPREGSSGTGPGGGRSWVYLTRSM</sequence>
<dbReference type="Proteomes" id="UP000828390">
    <property type="component" value="Unassembled WGS sequence"/>
</dbReference>
<organism evidence="1 2">
    <name type="scientific">Dreissena polymorpha</name>
    <name type="common">Zebra mussel</name>
    <name type="synonym">Mytilus polymorpha</name>
    <dbReference type="NCBI Taxonomy" id="45954"/>
    <lineage>
        <taxon>Eukaryota</taxon>
        <taxon>Metazoa</taxon>
        <taxon>Spiralia</taxon>
        <taxon>Lophotrochozoa</taxon>
        <taxon>Mollusca</taxon>
        <taxon>Bivalvia</taxon>
        <taxon>Autobranchia</taxon>
        <taxon>Heteroconchia</taxon>
        <taxon>Euheterodonta</taxon>
        <taxon>Imparidentia</taxon>
        <taxon>Neoheterodontei</taxon>
        <taxon>Myida</taxon>
        <taxon>Dreissenoidea</taxon>
        <taxon>Dreissenidae</taxon>
        <taxon>Dreissena</taxon>
    </lineage>
</organism>
<dbReference type="AlphaFoldDB" id="A0A9D4DR95"/>
<comment type="caution">
    <text evidence="1">The sequence shown here is derived from an EMBL/GenBank/DDBJ whole genome shotgun (WGS) entry which is preliminary data.</text>
</comment>
<evidence type="ECO:0000313" key="1">
    <source>
        <dbReference type="EMBL" id="KAH3752359.1"/>
    </source>
</evidence>
<reference evidence="1" key="1">
    <citation type="journal article" date="2019" name="bioRxiv">
        <title>The Genome of the Zebra Mussel, Dreissena polymorpha: A Resource for Invasive Species Research.</title>
        <authorList>
            <person name="McCartney M.A."/>
            <person name="Auch B."/>
            <person name="Kono T."/>
            <person name="Mallez S."/>
            <person name="Zhang Y."/>
            <person name="Obille A."/>
            <person name="Becker A."/>
            <person name="Abrahante J.E."/>
            <person name="Garbe J."/>
            <person name="Badalamenti J.P."/>
            <person name="Herman A."/>
            <person name="Mangelson H."/>
            <person name="Liachko I."/>
            <person name="Sullivan S."/>
            <person name="Sone E.D."/>
            <person name="Koren S."/>
            <person name="Silverstein K.A.T."/>
            <person name="Beckman K.B."/>
            <person name="Gohl D.M."/>
        </authorList>
    </citation>
    <scope>NUCLEOTIDE SEQUENCE</scope>
    <source>
        <strain evidence="1">Duluth1</strain>
        <tissue evidence="1">Whole animal</tissue>
    </source>
</reference>
<evidence type="ECO:0000313" key="2">
    <source>
        <dbReference type="Proteomes" id="UP000828390"/>
    </source>
</evidence>
<proteinExistence type="predicted"/>
<dbReference type="EMBL" id="JAIWYP010000010">
    <property type="protein sequence ID" value="KAH3752359.1"/>
    <property type="molecule type" value="Genomic_DNA"/>
</dbReference>